<dbReference type="EMBL" id="ADMS01000023">
    <property type="protein sequence ID" value="EFF77607.1"/>
    <property type="molecule type" value="Genomic_DNA"/>
</dbReference>
<comment type="caution">
    <text evidence="1">The sequence shown here is derived from an EMBL/GenBank/DDBJ whole genome shotgun (WGS) entry which is preliminary data.</text>
</comment>
<dbReference type="InterPro" id="IPR021556">
    <property type="entry name" value="DUF2950"/>
</dbReference>
<evidence type="ECO:0000313" key="1">
    <source>
        <dbReference type="EMBL" id="EFF77607.1"/>
    </source>
</evidence>
<dbReference type="Proteomes" id="UP000004510">
    <property type="component" value="Unassembled WGS sequence"/>
</dbReference>
<dbReference type="eggNOG" id="COG4786">
    <property type="taxonomic scope" value="Bacteria"/>
</dbReference>
<dbReference type="PATRIC" id="fig|742159.3.peg.1909"/>
<organism evidence="1 2">
    <name type="scientific">Achromobacter piechaudii ATCC 43553</name>
    <dbReference type="NCBI Taxonomy" id="742159"/>
    <lineage>
        <taxon>Bacteria</taxon>
        <taxon>Pseudomonadati</taxon>
        <taxon>Pseudomonadota</taxon>
        <taxon>Betaproteobacteria</taxon>
        <taxon>Burkholderiales</taxon>
        <taxon>Alcaligenaceae</taxon>
        <taxon>Achromobacter</taxon>
    </lineage>
</organism>
<accession>D4X6D9</accession>
<dbReference type="Pfam" id="PF11453">
    <property type="entry name" value="DUF2950"/>
    <property type="match status" value="1"/>
</dbReference>
<name>D4X6D9_9BURK</name>
<gene>
    <name evidence="1" type="ORF">HMPREF0004_1036</name>
</gene>
<dbReference type="HOGENOM" id="CLU_078227_0_0_4"/>
<reference evidence="2" key="1">
    <citation type="submission" date="2010-03" db="EMBL/GenBank/DDBJ databases">
        <title>Complete sequence of Mobiluncus curtisii ATCC 43063.</title>
        <authorList>
            <person name="Muzny D."/>
            <person name="Qin X."/>
            <person name="Deng J."/>
            <person name="Jiang H."/>
            <person name="Liu Y."/>
            <person name="Qu J."/>
            <person name="Song X.-Z."/>
            <person name="Zhang L."/>
            <person name="Thornton R."/>
            <person name="Coyle M."/>
            <person name="Francisco L."/>
            <person name="Jackson L."/>
            <person name="Javaid M."/>
            <person name="Korchina V."/>
            <person name="Kovar C."/>
            <person name="Mata R."/>
            <person name="Mathew T."/>
            <person name="Ngo R."/>
            <person name="Nguyen L."/>
            <person name="Nguyen N."/>
            <person name="Okwuonu G."/>
            <person name="Ongeri F."/>
            <person name="Pham C."/>
            <person name="Simmons D."/>
            <person name="Wilczek-Boney K."/>
            <person name="Hale W."/>
            <person name="Jakkamsetti A."/>
            <person name="Pham P."/>
            <person name="Ruth R."/>
            <person name="San Lucas F."/>
            <person name="Warren J."/>
            <person name="Zhang J."/>
            <person name="Zhao Z."/>
            <person name="Zhou C."/>
            <person name="Zhu D."/>
            <person name="Lee S."/>
            <person name="Bess C."/>
            <person name="Blankenburg K."/>
            <person name="Forbes L."/>
            <person name="Fu Q."/>
            <person name="Gubbala S."/>
            <person name="Hirani K."/>
            <person name="Jayaseelan J.C."/>
            <person name="Lara F."/>
            <person name="Munidasa M."/>
            <person name="Palculict T."/>
            <person name="Patil S."/>
            <person name="Pu L.-L."/>
            <person name="Saada N."/>
            <person name="Tang L."/>
            <person name="Weissenberger G."/>
            <person name="Zhu Y."/>
            <person name="Hemphill L."/>
            <person name="Shang Y."/>
            <person name="Youmans B."/>
            <person name="Ayvaz T."/>
            <person name="Ross M."/>
            <person name="Santibanez J."/>
            <person name="Aqrawi P."/>
            <person name="Gross S."/>
            <person name="Joshi V."/>
            <person name="Fowler G."/>
            <person name="Nazareth L."/>
            <person name="Reid J."/>
            <person name="Worley K."/>
            <person name="Petrosino J."/>
            <person name="Highlander S."/>
            <person name="Gibbs R."/>
            <person name="Gibbs R."/>
        </authorList>
    </citation>
    <scope>NUCLEOTIDE SEQUENCE [LARGE SCALE GENOMIC DNA]</scope>
    <source>
        <strain evidence="2">ATCC 43553</strain>
    </source>
</reference>
<dbReference type="AlphaFoldDB" id="D4X6D9"/>
<sequence length="319" mass="33289">MAAIAAAAAADARAAVVAAAAILAAGDSTMDKGTFMTNAWVRARAANAVAVLALVLATPVAAQSLYPTAQAAADAFTDALATSDPAAMAKVLGPNHKQLVPGGVPQQDIYRFLAAWSKKHEVIADGGRSWLAVGDSGWTMPVPIVSTGKGWRFDPVAGKAELTRRAIGRNELVAIDTLQQLQAAQTRYKDGVGQGRYASRLVSRPGAMDGLYWPEVPGAPPQAFGPDALAMGPEVPEQDAYFGYRYKILPGEHDSAYRIVAWPARYGQTGIGTFVIGPQGGVLESDLGPASARRAQALRERDISAGAWVDADAQPVGAK</sequence>
<protein>
    <recommendedName>
        <fullName evidence="3">DUF2950 domain-containing protein</fullName>
    </recommendedName>
</protein>
<proteinExistence type="predicted"/>
<evidence type="ECO:0000313" key="2">
    <source>
        <dbReference type="Proteomes" id="UP000004510"/>
    </source>
</evidence>
<evidence type="ECO:0008006" key="3">
    <source>
        <dbReference type="Google" id="ProtNLM"/>
    </source>
</evidence>